<dbReference type="PANTHER" id="PTHR42648:SF21">
    <property type="entry name" value="CYSTEINE-RICH RLK (RECEPTOR-LIKE PROTEIN KINASE) 8"/>
    <property type="match status" value="1"/>
</dbReference>
<sequence>MSKNDMKNRICTLSKNDLKDLVKTYHIPLDLHPRLPDPGFTMDRFSADAIGIYFEIFWFFGIRVPCSTFILFVLKYFKVCISQLVPLGLNEVVSFEVVFRDLNIVPTITLFHVIKCLCKQRDWFCFSKHRNMEDVCMDDGPSSLKKWKDKFFLIDRRAILDYLTWRHSSSCVLDDFPYDGYDRNDVQRLFFRMIDGTVETSIYDFMTLPFWGDAKIFKESNHLSFPLLERVPSHTTASASEGVIISLPTLDEIASSLPDSSLADNAEEADLADLCAEIEDSLERDEGVSMRVVSDPTPRLGKRLGAPPSIVVTSVFDPSHVGVTVPASTSGRSLALGGVVAGGRVGKFKTQIGEFMRRQMDPLDCLARITLARDVEYDQIPDDDFGTATRGEEIDLTLFNLAPGPYHMPYPYEGVSSPLYTREEWNRRHALKINILCKDIFKDLDVCRKASDRTITLAELRRTRSLLPLELSNRVNILSALLVSHGYELNSRYSNLVLSKDHLQEKFDNKKGDVKLLRSEELRSQRDTATEEVRKLQSQLTDAKTTSASLSEELTRIVAKLSDQALTGVTYGRTNIEFEAAVQKVSNFRVGAKDDFDKALDDFPATLFPFLSKIIATSEGGLPDVAQISPEKFAHLATSVAVTSSHASEAPEQVYLSESFRGRGKTLYFHPSTGELTCFFLSPLLVLIDSPRGFHSIYSWIDVIQVLIASSSIALTSAVSTDCSLSSSIKTPFEYSAPSGSIKMRPALDPCSLEAPVSFGPLAFDCVELSSAIVSTKKSASTCLYVITLIVWPWKYLLNHLAACTSARTSFFIGGLVGDDVFTMAFAFSGFALIPLETMSPKNKARYESEKEAIHLMLTGIGDEIYSTVDAFKIAQEMWEAIERLQQELSRFVKIVKQQHKLDEVSYHKLFDILKQYQKEVNELRAERIARNANPLSLVAASQLNQDPYYQTPKSHKPNEPTSKASIPTRSHATTRNKGKEIAKPITPPSESASDEDSDPKQAQRDMDMQKSLALIAKNDNQSTQFGNQRTMTVAGARENVGSLIVQQTGIQCFNCKEFGHFARECKKPKRVKDSTYHKEKMLMCKQAGQGVPLQAEQSDWLADTDEEIDEQELEAHYSYMVKIQEVLTADSGTDSEPLEQVQYDDEYNVFANVNQHCKQSESTSNTCLAEKDDSDVTPDSPDMCEHDIQIDQNAEDKHVVLANLIANLKLNVDENKKIQKQLKKSNTSLAHELEQCKSILVETSKTLEESNSVRDSCLVALQTKQTKFEKYKACNDRTVDYDKLKVAHKTNVSRPQLKSNQMTDKVVPNNSQVKAKKTEVEDHPMNSSISNKTKSVITCNDNLKSKTLNVNAVCATCGKCLIDSNHFTCVTKLLHDVNTRTKKPNLVPISTRNPKSQAKKSIATSHKKTVASKTTTQKSKSYYRMLHEKTRNIMINGVYYVKGLNQNLFSVGQFCDADLKVAFRKSTCFVKDFQGNDLLTGNRGSDLYTISLHESNTSTLIYLMAKASVTQAWLWHQRLSYLNFDYINLLLKKDVVIGLPKLKYVKDQLCSSYEVSIAKRSSFKRNTIPSSKGRLNLLHMDLCGPMRAASINGKKYILVIVDDYSRYTWTLFLSSKDGTPEVLKIFS</sequence>
<protein>
    <submittedName>
        <fullName evidence="7">Retrovirus-related Pol polyprotein from transposon TNT 1-94</fullName>
    </submittedName>
</protein>
<dbReference type="GO" id="GO:0008270">
    <property type="term" value="F:zinc ion binding"/>
    <property type="evidence" value="ECO:0007669"/>
    <property type="project" value="UniProtKB-KW"/>
</dbReference>
<keyword evidence="4" id="KW-0472">Membrane</keyword>
<feature type="compositionally biased region" description="Polar residues" evidence="3">
    <location>
        <begin position="960"/>
        <end position="976"/>
    </location>
</feature>
<feature type="coiled-coil region" evidence="2">
    <location>
        <begin position="907"/>
        <end position="934"/>
    </location>
</feature>
<feature type="domain" description="CCHC-type" evidence="5">
    <location>
        <begin position="1053"/>
        <end position="1068"/>
    </location>
</feature>
<keyword evidence="1" id="KW-0479">Metal-binding</keyword>
<evidence type="ECO:0000259" key="6">
    <source>
        <dbReference type="PROSITE" id="PS50994"/>
    </source>
</evidence>
<dbReference type="Gene3D" id="3.30.420.10">
    <property type="entry name" value="Ribonuclease H-like superfamily/Ribonuclease H"/>
    <property type="match status" value="1"/>
</dbReference>
<keyword evidence="2" id="KW-0175">Coiled coil</keyword>
<evidence type="ECO:0000256" key="3">
    <source>
        <dbReference type="SAM" id="MobiDB-lite"/>
    </source>
</evidence>
<feature type="coiled-coil region" evidence="2">
    <location>
        <begin position="500"/>
        <end position="553"/>
    </location>
</feature>
<dbReference type="Pfam" id="PF13976">
    <property type="entry name" value="gag_pre-integrs"/>
    <property type="match status" value="1"/>
</dbReference>
<feature type="region of interest" description="Disordered" evidence="3">
    <location>
        <begin position="1309"/>
        <end position="1331"/>
    </location>
</feature>
<dbReference type="InterPro" id="IPR036397">
    <property type="entry name" value="RNaseH_sf"/>
</dbReference>
<evidence type="ECO:0000256" key="1">
    <source>
        <dbReference type="PROSITE-ProRule" id="PRU00047"/>
    </source>
</evidence>
<dbReference type="SUPFAM" id="SSF57756">
    <property type="entry name" value="Retrovirus zinc finger-like domains"/>
    <property type="match status" value="1"/>
</dbReference>
<accession>A0A699GVH6</accession>
<proteinExistence type="predicted"/>
<feature type="region of interest" description="Disordered" evidence="3">
    <location>
        <begin position="948"/>
        <end position="1007"/>
    </location>
</feature>
<keyword evidence="4" id="KW-1133">Transmembrane helix</keyword>
<dbReference type="EMBL" id="BKCJ010041192">
    <property type="protein sequence ID" value="GEV99026.1"/>
    <property type="molecule type" value="Genomic_DNA"/>
</dbReference>
<evidence type="ECO:0000256" key="4">
    <source>
        <dbReference type="SAM" id="Phobius"/>
    </source>
</evidence>
<keyword evidence="1" id="KW-0863">Zinc-finger</keyword>
<dbReference type="InterPro" id="IPR036875">
    <property type="entry name" value="Znf_CCHC_sf"/>
</dbReference>
<feature type="transmembrane region" description="Helical" evidence="4">
    <location>
        <begin position="52"/>
        <end position="74"/>
    </location>
</feature>
<feature type="region of interest" description="Disordered" evidence="3">
    <location>
        <begin position="1385"/>
        <end position="1406"/>
    </location>
</feature>
<dbReference type="InterPro" id="IPR012337">
    <property type="entry name" value="RNaseH-like_sf"/>
</dbReference>
<comment type="caution">
    <text evidence="7">The sequence shown here is derived from an EMBL/GenBank/DDBJ whole genome shotgun (WGS) entry which is preliminary data.</text>
</comment>
<dbReference type="PROSITE" id="PS50158">
    <property type="entry name" value="ZF_CCHC"/>
    <property type="match status" value="1"/>
</dbReference>
<dbReference type="InterPro" id="IPR001878">
    <property type="entry name" value="Znf_CCHC"/>
</dbReference>
<name>A0A699GVH6_TANCI</name>
<evidence type="ECO:0000313" key="7">
    <source>
        <dbReference type="EMBL" id="GEV99026.1"/>
    </source>
</evidence>
<dbReference type="SUPFAM" id="SSF53098">
    <property type="entry name" value="Ribonuclease H-like"/>
    <property type="match status" value="1"/>
</dbReference>
<keyword evidence="4" id="KW-0812">Transmembrane</keyword>
<keyword evidence="1" id="KW-0862">Zinc</keyword>
<dbReference type="PROSITE" id="PS50994">
    <property type="entry name" value="INTEGRASE"/>
    <property type="match status" value="1"/>
</dbReference>
<reference evidence="7" key="1">
    <citation type="journal article" date="2019" name="Sci. Rep.">
        <title>Draft genome of Tanacetum cinerariifolium, the natural source of mosquito coil.</title>
        <authorList>
            <person name="Yamashiro T."/>
            <person name="Shiraishi A."/>
            <person name="Satake H."/>
            <person name="Nakayama K."/>
        </authorList>
    </citation>
    <scope>NUCLEOTIDE SEQUENCE</scope>
</reference>
<evidence type="ECO:0000259" key="5">
    <source>
        <dbReference type="PROSITE" id="PS50158"/>
    </source>
</evidence>
<dbReference type="InterPro" id="IPR001584">
    <property type="entry name" value="Integrase_cat-core"/>
</dbReference>
<evidence type="ECO:0000256" key="2">
    <source>
        <dbReference type="SAM" id="Coils"/>
    </source>
</evidence>
<dbReference type="GO" id="GO:0015074">
    <property type="term" value="P:DNA integration"/>
    <property type="evidence" value="ECO:0007669"/>
    <property type="project" value="InterPro"/>
</dbReference>
<feature type="domain" description="Integrase catalytic" evidence="6">
    <location>
        <begin position="1566"/>
        <end position="1628"/>
    </location>
</feature>
<dbReference type="GO" id="GO:0003676">
    <property type="term" value="F:nucleic acid binding"/>
    <property type="evidence" value="ECO:0007669"/>
    <property type="project" value="InterPro"/>
</dbReference>
<dbReference type="Pfam" id="PF00098">
    <property type="entry name" value="zf-CCHC"/>
    <property type="match status" value="1"/>
</dbReference>
<dbReference type="InterPro" id="IPR039537">
    <property type="entry name" value="Retrotran_Ty1/copia-like"/>
</dbReference>
<dbReference type="InterPro" id="IPR025724">
    <property type="entry name" value="GAG-pre-integrase_dom"/>
</dbReference>
<organism evidence="7">
    <name type="scientific">Tanacetum cinerariifolium</name>
    <name type="common">Dalmatian daisy</name>
    <name type="synonym">Chrysanthemum cinerariifolium</name>
    <dbReference type="NCBI Taxonomy" id="118510"/>
    <lineage>
        <taxon>Eukaryota</taxon>
        <taxon>Viridiplantae</taxon>
        <taxon>Streptophyta</taxon>
        <taxon>Embryophyta</taxon>
        <taxon>Tracheophyta</taxon>
        <taxon>Spermatophyta</taxon>
        <taxon>Magnoliopsida</taxon>
        <taxon>eudicotyledons</taxon>
        <taxon>Gunneridae</taxon>
        <taxon>Pentapetalae</taxon>
        <taxon>asterids</taxon>
        <taxon>campanulids</taxon>
        <taxon>Asterales</taxon>
        <taxon>Asteraceae</taxon>
        <taxon>Asteroideae</taxon>
        <taxon>Anthemideae</taxon>
        <taxon>Anthemidinae</taxon>
        <taxon>Tanacetum</taxon>
    </lineage>
</organism>
<dbReference type="SMART" id="SM00343">
    <property type="entry name" value="ZnF_C2HC"/>
    <property type="match status" value="1"/>
</dbReference>
<gene>
    <name evidence="7" type="ORF">Tci_171003</name>
</gene>
<dbReference type="PANTHER" id="PTHR42648">
    <property type="entry name" value="TRANSPOSASE, PUTATIVE-RELATED"/>
    <property type="match status" value="1"/>
</dbReference>
<dbReference type="Gene3D" id="4.10.60.10">
    <property type="entry name" value="Zinc finger, CCHC-type"/>
    <property type="match status" value="1"/>
</dbReference>